<accession>A0AAW0DEP3</accession>
<dbReference type="InterPro" id="IPR015424">
    <property type="entry name" value="PyrdxlP-dep_Trfase"/>
</dbReference>
<evidence type="ECO:0008006" key="8">
    <source>
        <dbReference type="Google" id="ProtNLM"/>
    </source>
</evidence>
<evidence type="ECO:0000256" key="1">
    <source>
        <dbReference type="ARBA" id="ARBA00001933"/>
    </source>
</evidence>
<dbReference type="InterPro" id="IPR000277">
    <property type="entry name" value="Cys/Met-Metab_PyrdxlP-dep_enz"/>
</dbReference>
<dbReference type="GO" id="GO:0019346">
    <property type="term" value="P:transsulfuration"/>
    <property type="evidence" value="ECO:0007669"/>
    <property type="project" value="InterPro"/>
</dbReference>
<dbReference type="AlphaFoldDB" id="A0AAW0DEP3"/>
<dbReference type="InterPro" id="IPR015421">
    <property type="entry name" value="PyrdxlP-dep_Trfase_major"/>
</dbReference>
<dbReference type="PANTHER" id="PTHR11808">
    <property type="entry name" value="TRANS-SULFURATION ENZYME FAMILY MEMBER"/>
    <property type="match status" value="1"/>
</dbReference>
<dbReference type="GO" id="GO:0016846">
    <property type="term" value="F:carbon-sulfur lyase activity"/>
    <property type="evidence" value="ECO:0007669"/>
    <property type="project" value="TreeGrafter"/>
</dbReference>
<evidence type="ECO:0000256" key="3">
    <source>
        <dbReference type="PIRSR" id="PIRSR001434-2"/>
    </source>
</evidence>
<dbReference type="InterPro" id="IPR015422">
    <property type="entry name" value="PyrdxlP-dep_Trfase_small"/>
</dbReference>
<reference evidence="6 7" key="1">
    <citation type="submission" date="2024-01" db="EMBL/GenBank/DDBJ databases">
        <title>A draft genome for a cacao thread blight-causing isolate of Paramarasmius palmivorus.</title>
        <authorList>
            <person name="Baruah I.K."/>
            <person name="Bukari Y."/>
            <person name="Amoako-Attah I."/>
            <person name="Meinhardt L.W."/>
            <person name="Bailey B.A."/>
            <person name="Cohen S.P."/>
        </authorList>
    </citation>
    <scope>NUCLEOTIDE SEQUENCE [LARGE SCALE GENOMIC DNA]</scope>
    <source>
        <strain evidence="6 7">GH-12</strain>
    </source>
</reference>
<dbReference type="Pfam" id="PF01053">
    <property type="entry name" value="Cys_Met_Meta_PP"/>
    <property type="match status" value="1"/>
</dbReference>
<dbReference type="PANTHER" id="PTHR11808:SF35">
    <property type="entry name" value="CYSTATHIONINE GAMMA-SYNTHASE (AFU_ORTHOLOGUE AFUA_7G01590)"/>
    <property type="match status" value="1"/>
</dbReference>
<feature type="compositionally biased region" description="Basic and acidic residues" evidence="5">
    <location>
        <begin position="1"/>
        <end position="24"/>
    </location>
</feature>
<comment type="cofactor">
    <cofactor evidence="1 4">
        <name>pyridoxal 5'-phosphate</name>
        <dbReference type="ChEBI" id="CHEBI:597326"/>
    </cofactor>
</comment>
<comment type="caution">
    <text evidence="6">The sequence shown here is derived from an EMBL/GenBank/DDBJ whole genome shotgun (WGS) entry which is preliminary data.</text>
</comment>
<dbReference type="Proteomes" id="UP001383192">
    <property type="component" value="Unassembled WGS sequence"/>
</dbReference>
<evidence type="ECO:0000256" key="4">
    <source>
        <dbReference type="RuleBase" id="RU362118"/>
    </source>
</evidence>
<organism evidence="6 7">
    <name type="scientific">Paramarasmius palmivorus</name>
    <dbReference type="NCBI Taxonomy" id="297713"/>
    <lineage>
        <taxon>Eukaryota</taxon>
        <taxon>Fungi</taxon>
        <taxon>Dikarya</taxon>
        <taxon>Basidiomycota</taxon>
        <taxon>Agaricomycotina</taxon>
        <taxon>Agaricomycetes</taxon>
        <taxon>Agaricomycetidae</taxon>
        <taxon>Agaricales</taxon>
        <taxon>Marasmiineae</taxon>
        <taxon>Marasmiaceae</taxon>
        <taxon>Paramarasmius</taxon>
    </lineage>
</organism>
<sequence length="398" mass="44311">MAKKLRGGDLIHGDAHLNRDERPEVTPSISMATTFRAPSDPDALLTDVDFRNPKRHVYSRYTQDISTRAEHILSKINDGYAITYASGLAACFAAMLHYKPKRVAIRDGYWGTHQTLQAYQKSKGTQVPMIDLDDEFQPGDICWVETPVNPTGESRDIAYYAEKIHKIGGKLIVDSTLAPPPLQYPFDFGADCIVHSGTKYFGGHSDLLCGVLVVKSETEWTTLMSDRTYMGTMMGSLEAWLLLRSLRTLHLRVTRQSETATGLARWLQLVVDNTSSGLSYDGVPAGLVTKVFHSSLQGADARNFDPKSQMKGGWNATFAIHLSEIVYAKNLPFCTHYFIPATSLGGVESLIEYRARADPKEHPLLIRLSIGCEDLDELKDDLRKAFQKVVEIGKKAKL</sequence>
<evidence type="ECO:0000256" key="2">
    <source>
        <dbReference type="ARBA" id="ARBA00022898"/>
    </source>
</evidence>
<evidence type="ECO:0000256" key="5">
    <source>
        <dbReference type="SAM" id="MobiDB-lite"/>
    </source>
</evidence>
<gene>
    <name evidence="6" type="ORF">VNI00_005635</name>
</gene>
<dbReference type="Gene3D" id="3.40.640.10">
    <property type="entry name" value="Type I PLP-dependent aspartate aminotransferase-like (Major domain)"/>
    <property type="match status" value="1"/>
</dbReference>
<evidence type="ECO:0000313" key="7">
    <source>
        <dbReference type="Proteomes" id="UP001383192"/>
    </source>
</evidence>
<name>A0AAW0DEP3_9AGAR</name>
<evidence type="ECO:0000313" key="6">
    <source>
        <dbReference type="EMBL" id="KAK7049604.1"/>
    </source>
</evidence>
<feature type="region of interest" description="Disordered" evidence="5">
    <location>
        <begin position="1"/>
        <end position="25"/>
    </location>
</feature>
<dbReference type="PIRSF" id="PIRSF001434">
    <property type="entry name" value="CGS"/>
    <property type="match status" value="1"/>
</dbReference>
<comment type="similarity">
    <text evidence="4">Belongs to the trans-sulfuration enzymes family.</text>
</comment>
<keyword evidence="2 3" id="KW-0663">Pyridoxal phosphate</keyword>
<keyword evidence="7" id="KW-1185">Reference proteome</keyword>
<proteinExistence type="inferred from homology"/>
<feature type="modified residue" description="N6-(pyridoxal phosphate)lysine" evidence="3">
    <location>
        <position position="199"/>
    </location>
</feature>
<protein>
    <recommendedName>
        <fullName evidence="8">Cystathionine gamma-synthase</fullName>
    </recommendedName>
</protein>
<dbReference type="SUPFAM" id="SSF53383">
    <property type="entry name" value="PLP-dependent transferases"/>
    <property type="match status" value="1"/>
</dbReference>
<dbReference type="Gene3D" id="3.90.1150.10">
    <property type="entry name" value="Aspartate Aminotransferase, domain 1"/>
    <property type="match status" value="1"/>
</dbReference>
<dbReference type="GO" id="GO:0030170">
    <property type="term" value="F:pyridoxal phosphate binding"/>
    <property type="evidence" value="ECO:0007669"/>
    <property type="project" value="InterPro"/>
</dbReference>
<dbReference type="EMBL" id="JAYKXP010000016">
    <property type="protein sequence ID" value="KAK7049604.1"/>
    <property type="molecule type" value="Genomic_DNA"/>
</dbReference>
<dbReference type="GO" id="GO:0005737">
    <property type="term" value="C:cytoplasm"/>
    <property type="evidence" value="ECO:0007669"/>
    <property type="project" value="TreeGrafter"/>
</dbReference>